<dbReference type="SUPFAM" id="SSF57196">
    <property type="entry name" value="EGF/Laminin"/>
    <property type="match status" value="1"/>
</dbReference>
<dbReference type="GO" id="GO:0007156">
    <property type="term" value="P:homophilic cell adhesion via plasma membrane adhesion molecules"/>
    <property type="evidence" value="ECO:0007669"/>
    <property type="project" value="InterPro"/>
</dbReference>
<evidence type="ECO:0000313" key="11">
    <source>
        <dbReference type="Proteomes" id="UP001152795"/>
    </source>
</evidence>
<keyword evidence="7" id="KW-0325">Glycoprotein</keyword>
<evidence type="ECO:0000256" key="4">
    <source>
        <dbReference type="ARBA" id="ARBA00022729"/>
    </source>
</evidence>
<dbReference type="SMART" id="SM00179">
    <property type="entry name" value="EGF_CA"/>
    <property type="match status" value="1"/>
</dbReference>
<dbReference type="InterPro" id="IPR002126">
    <property type="entry name" value="Cadherin-like_dom"/>
</dbReference>
<evidence type="ECO:0000256" key="5">
    <source>
        <dbReference type="ARBA" id="ARBA00022989"/>
    </source>
</evidence>
<comment type="subcellular location">
    <subcellularLocation>
        <location evidence="1">Membrane</location>
        <topology evidence="1">Single-pass membrane protein</topology>
    </subcellularLocation>
</comment>
<dbReference type="PANTHER" id="PTHR24028">
    <property type="entry name" value="CADHERIN-87A"/>
    <property type="match status" value="1"/>
</dbReference>
<dbReference type="InterPro" id="IPR044004">
    <property type="entry name" value="TSP1_spondin_dom"/>
</dbReference>
<evidence type="ECO:0000256" key="3">
    <source>
        <dbReference type="ARBA" id="ARBA00022692"/>
    </source>
</evidence>
<dbReference type="InterPro" id="IPR018097">
    <property type="entry name" value="EGF_Ca-bd_CS"/>
</dbReference>
<keyword evidence="3" id="KW-0812">Transmembrane</keyword>
<proteinExistence type="predicted"/>
<evidence type="ECO:0000256" key="7">
    <source>
        <dbReference type="ARBA" id="ARBA00023180"/>
    </source>
</evidence>
<dbReference type="InterPro" id="IPR000884">
    <property type="entry name" value="TSP1_rpt"/>
</dbReference>
<dbReference type="InterPro" id="IPR015919">
    <property type="entry name" value="Cadherin-like_sf"/>
</dbReference>
<dbReference type="InterPro" id="IPR050174">
    <property type="entry name" value="Protocadherin/Cadherin-CA"/>
</dbReference>
<keyword evidence="5" id="KW-0472">Membrane</keyword>
<dbReference type="PROSITE" id="PS50092">
    <property type="entry name" value="TSP1"/>
    <property type="match status" value="1"/>
</dbReference>
<dbReference type="Pfam" id="PF19028">
    <property type="entry name" value="TSP1_spondin"/>
    <property type="match status" value="1"/>
</dbReference>
<dbReference type="PANTHER" id="PTHR24028:SF328">
    <property type="entry name" value="CADHERIN-3"/>
    <property type="match status" value="1"/>
</dbReference>
<evidence type="ECO:0000313" key="10">
    <source>
        <dbReference type="EMBL" id="CAB3981167.1"/>
    </source>
</evidence>
<dbReference type="Gene3D" id="2.60.40.60">
    <property type="entry name" value="Cadherins"/>
    <property type="match status" value="7"/>
</dbReference>
<feature type="non-terminal residue" evidence="10">
    <location>
        <position position="1"/>
    </location>
</feature>
<dbReference type="CDD" id="cd11304">
    <property type="entry name" value="Cadherin_repeat"/>
    <property type="match status" value="7"/>
</dbReference>
<keyword evidence="8" id="KW-0106">Calcium</keyword>
<organism evidence="10 11">
    <name type="scientific">Paramuricea clavata</name>
    <name type="common">Red gorgonian</name>
    <name type="synonym">Violescent sea-whip</name>
    <dbReference type="NCBI Taxonomy" id="317549"/>
    <lineage>
        <taxon>Eukaryota</taxon>
        <taxon>Metazoa</taxon>
        <taxon>Cnidaria</taxon>
        <taxon>Anthozoa</taxon>
        <taxon>Octocorallia</taxon>
        <taxon>Malacalcyonacea</taxon>
        <taxon>Plexauridae</taxon>
        <taxon>Paramuricea</taxon>
    </lineage>
</organism>
<keyword evidence="2 9" id="KW-0245">EGF-like domain</keyword>
<dbReference type="OrthoDB" id="5963868at2759"/>
<keyword evidence="4" id="KW-0732">Signal</keyword>
<dbReference type="InterPro" id="IPR036383">
    <property type="entry name" value="TSP1_rpt_sf"/>
</dbReference>
<dbReference type="InterPro" id="IPR000742">
    <property type="entry name" value="EGF"/>
</dbReference>
<evidence type="ECO:0000256" key="2">
    <source>
        <dbReference type="ARBA" id="ARBA00022536"/>
    </source>
</evidence>
<protein>
    <submittedName>
        <fullName evidence="10">Protocadherin Fat 4-like</fullName>
    </submittedName>
</protein>
<dbReference type="PROSITE" id="PS50026">
    <property type="entry name" value="EGF_3"/>
    <property type="match status" value="1"/>
</dbReference>
<name>A0A7D9HGJ0_PARCT</name>
<keyword evidence="6" id="KW-1015">Disulfide bond</keyword>
<sequence>MKLFSIGWYPWGSCSEKCAIGTYDRHRAVVTPPTHDGRSCPNLKETGNCGEVNGGCDDFCAKRDGSCACTAQGYELQNDKISCADKNECLDGSEICINANCKNTDGSYECKCLYGYQPSSNRRRCEMKSCTPLTAPQCPADAYRDEFGTTCLPIKITCHDGYKYQQSCTLRCVDNYKLAVIAQPNFRQRFAENFTTVDFGSPSDRTLCTVDSNSRAVIWDWNPVTTPYYCRRVNDPPLGVTISKTVINEKESFLTPVGKLSATDPQKDHLIFSILNPTGNYYFLIQGNMLLVKNRLVWTHNLGDNTHSVVVNVSDNGSPMMHSKATHYITVLNVNDPPYGLELSNNELVGNIPMHHTVGNLTAIDDDVGPRRTSNFSWEIVNTDNGLFSLRGNEVLTAKSLDQESKNIHRIQVRCTDYGIPRKSSQVVNMFINVRNCNDCQKYIYLTNHSVSENSQVGTPVGDIMATVDDNDTLSFDLQGTDGRDLRKFALQGSATCALRLQDGKSTQTCSVPLVVNGSLDYEMENEFFIWVAVIDEGGTTGKRFRIEVENVNERPTDILISDDRVPENSPGGTVVSEFLVQDPDNKIELTQSHTCSLVNSSNGAEDVFYIAQIDLFAQRNLLRVKTNRILDFETKKMYNITVFCKDENLGISKQFQIEITDVNEAPTSLVLSSTSVEESQSNMINIATLSAQDPDGMNQAFTYTVRDSQSFRIGGTNQDQLLFLGPLHFEHTPSISVHIRVTDKGGLYLEKIFTIMVQDVNDPPTDIRLHPADAKLSENSVQNVFITQLEMIDLDSNTKASCRLQHNSNDRVNLISMILVVGPTITDYESLGSSKSLKILVRCEDQHGASVTRWINLPVEDVNEAPTSLTLSKLEIRENKNDTAVGILEISDPDVGQRHSCTILDVDTPFYVDTSTNSLTLKTVRPLNFESSRVQYVNINCEDIVPDHRQAQLFIDKQFKINVIDVNEAPQILCNTSFHALPSFSRGSILGQIQHYDPDNERYHISKKQNPNGPFETRKQLLNYRFENENIAWPFNVTQNGIIYLKKPLTAEKYNNGLIIFGIRVDDNGLVWERRNGSEEYRIKKDEAKYSVQKCSIHIASNEADISFHLSSNTVPENVTYGTINIGHLSRRPLLQQERISYHILEVTNRTQPFEIDHNILKVKLDNTLDYELLPADKSMPITISSVASSSGIFTKRFLIKILDVNEMPTAICLTNPRYLDDCSVVGHILIEDLDYPELKCGSSKTNDLEKYSSQLSEYRCHIQEGTETLRNKVMVNEHFYIQHSPPILYVKKTIFTHGDASYDVPIVCRSTKHPLHIFSKTLNVNIK</sequence>
<dbReference type="SMART" id="SM00112">
    <property type="entry name" value="CA"/>
    <property type="match status" value="7"/>
</dbReference>
<comment type="caution">
    <text evidence="9">Lacks conserved residue(s) required for the propagation of feature annotation.</text>
</comment>
<evidence type="ECO:0000256" key="8">
    <source>
        <dbReference type="PROSITE-ProRule" id="PRU00043"/>
    </source>
</evidence>
<dbReference type="InterPro" id="IPR000152">
    <property type="entry name" value="EGF-type_Asp/Asn_hydroxyl_site"/>
</dbReference>
<dbReference type="PROSITE" id="PS50268">
    <property type="entry name" value="CADHERIN_2"/>
    <property type="match status" value="6"/>
</dbReference>
<dbReference type="PROSITE" id="PS01186">
    <property type="entry name" value="EGF_2"/>
    <property type="match status" value="1"/>
</dbReference>
<dbReference type="Pfam" id="PF07645">
    <property type="entry name" value="EGF_CA"/>
    <property type="match status" value="1"/>
</dbReference>
<keyword evidence="5" id="KW-1133">Transmembrane helix</keyword>
<comment type="caution">
    <text evidence="10">The sequence shown here is derived from an EMBL/GenBank/DDBJ whole genome shotgun (WGS) entry which is preliminary data.</text>
</comment>
<dbReference type="InterPro" id="IPR001881">
    <property type="entry name" value="EGF-like_Ca-bd_dom"/>
</dbReference>
<dbReference type="Gene3D" id="2.10.25.10">
    <property type="entry name" value="Laminin"/>
    <property type="match status" value="2"/>
</dbReference>
<dbReference type="PROSITE" id="PS01187">
    <property type="entry name" value="EGF_CA"/>
    <property type="match status" value="1"/>
</dbReference>
<accession>A0A7D9HGJ0</accession>
<dbReference type="GO" id="GO:0005886">
    <property type="term" value="C:plasma membrane"/>
    <property type="evidence" value="ECO:0007669"/>
    <property type="project" value="TreeGrafter"/>
</dbReference>
<evidence type="ECO:0000256" key="1">
    <source>
        <dbReference type="ARBA" id="ARBA00004167"/>
    </source>
</evidence>
<keyword evidence="11" id="KW-1185">Reference proteome</keyword>
<gene>
    <name evidence="10" type="ORF">PACLA_8A032364</name>
</gene>
<dbReference type="InterPro" id="IPR049883">
    <property type="entry name" value="NOTCH1_EGF-like"/>
</dbReference>
<dbReference type="GO" id="GO:0005509">
    <property type="term" value="F:calcium ion binding"/>
    <property type="evidence" value="ECO:0007669"/>
    <property type="project" value="UniProtKB-UniRule"/>
</dbReference>
<dbReference type="SMART" id="SM00181">
    <property type="entry name" value="EGF"/>
    <property type="match status" value="2"/>
</dbReference>
<dbReference type="Gene3D" id="2.20.100.10">
    <property type="entry name" value="Thrombospondin type-1 (TSP1) repeat"/>
    <property type="match status" value="1"/>
</dbReference>
<dbReference type="CDD" id="cd00054">
    <property type="entry name" value="EGF_CA"/>
    <property type="match status" value="1"/>
</dbReference>
<dbReference type="EMBL" id="CACRXK020000359">
    <property type="protein sequence ID" value="CAB3981167.1"/>
    <property type="molecule type" value="Genomic_DNA"/>
</dbReference>
<dbReference type="SUPFAM" id="SSF82895">
    <property type="entry name" value="TSP-1 type 1 repeat"/>
    <property type="match status" value="1"/>
</dbReference>
<evidence type="ECO:0000256" key="9">
    <source>
        <dbReference type="PROSITE-ProRule" id="PRU00076"/>
    </source>
</evidence>
<reference evidence="10" key="1">
    <citation type="submission" date="2020-04" db="EMBL/GenBank/DDBJ databases">
        <authorList>
            <person name="Alioto T."/>
            <person name="Alioto T."/>
            <person name="Gomez Garrido J."/>
        </authorList>
    </citation>
    <scope>NUCLEOTIDE SEQUENCE</scope>
    <source>
        <strain evidence="10">A484AB</strain>
    </source>
</reference>
<dbReference type="Proteomes" id="UP001152795">
    <property type="component" value="Unassembled WGS sequence"/>
</dbReference>
<dbReference type="SUPFAM" id="SSF49313">
    <property type="entry name" value="Cadherin-like"/>
    <property type="match status" value="5"/>
</dbReference>
<dbReference type="PROSITE" id="PS00010">
    <property type="entry name" value="ASX_HYDROXYL"/>
    <property type="match status" value="1"/>
</dbReference>
<evidence type="ECO:0000256" key="6">
    <source>
        <dbReference type="ARBA" id="ARBA00023157"/>
    </source>
</evidence>